<dbReference type="PANTHER" id="PTHR13231:SF3">
    <property type="entry name" value="SMALL RIBOSOMAL SUBUNIT PROTEIN MS31"/>
    <property type="match status" value="1"/>
</dbReference>
<comment type="similarity">
    <text evidence="2">Belongs to the mitochondrion-specific ribosomal protein mS31 family.</text>
</comment>
<sequence>MNKIQVIRKNIFFVCNNLLYPSSSVKYFYAAKTTGKNADTSSSSDESGSSSESDLEIKNVKSKAPDRSKNEAALSKLNALLKKIVEEEVVKSESTLNLAKPTNKRIKNEPEESRKVESVEKQMVNAVKDVAKEVGGDVKQTESELLLKLLSPAETSADLSATGLSDIVKDMKIDRESKPTDRSRSEQVRSLMQQMKSRSRPLETEGVRRPRRPVPQSKRQEKVMEKIDLFGSKPLGIFINKDLKEGPENKMWQSLYERLEASNYPPSSESLSADDIVDGTRKTLEVSKKRKNHIRSAYLPGGSFGTVVSVEGPAQAFYGAGLRGAVEKSLSHRRSQKEHIEWYKNYFNEKRKILQEVGAFPPESQAQKSLE</sequence>
<dbReference type="Proteomes" id="UP001162162">
    <property type="component" value="Unassembled WGS sequence"/>
</dbReference>
<evidence type="ECO:0000256" key="8">
    <source>
        <dbReference type="ARBA" id="ARBA00035363"/>
    </source>
</evidence>
<evidence type="ECO:0000313" key="10">
    <source>
        <dbReference type="EMBL" id="KAJ8954044.1"/>
    </source>
</evidence>
<reference evidence="10" key="1">
    <citation type="journal article" date="2023" name="Insect Mol. Biol.">
        <title>Genome sequencing provides insights into the evolution of gene families encoding plant cell wall-degrading enzymes in longhorned beetles.</title>
        <authorList>
            <person name="Shin N.R."/>
            <person name="Okamura Y."/>
            <person name="Kirsch R."/>
            <person name="Pauchet Y."/>
        </authorList>
    </citation>
    <scope>NUCLEOTIDE SEQUENCE</scope>
    <source>
        <strain evidence="10">AMC_N1</strain>
    </source>
</reference>
<organism evidence="10 11">
    <name type="scientific">Aromia moschata</name>
    <dbReference type="NCBI Taxonomy" id="1265417"/>
    <lineage>
        <taxon>Eukaryota</taxon>
        <taxon>Metazoa</taxon>
        <taxon>Ecdysozoa</taxon>
        <taxon>Arthropoda</taxon>
        <taxon>Hexapoda</taxon>
        <taxon>Insecta</taxon>
        <taxon>Pterygota</taxon>
        <taxon>Neoptera</taxon>
        <taxon>Endopterygota</taxon>
        <taxon>Coleoptera</taxon>
        <taxon>Polyphaga</taxon>
        <taxon>Cucujiformia</taxon>
        <taxon>Chrysomeloidea</taxon>
        <taxon>Cerambycidae</taxon>
        <taxon>Cerambycinae</taxon>
        <taxon>Callichromatini</taxon>
        <taxon>Aromia</taxon>
    </lineage>
</organism>
<comment type="subcellular location">
    <subcellularLocation>
        <location evidence="1">Mitochondrion</location>
    </subcellularLocation>
</comment>
<feature type="compositionally biased region" description="Low complexity" evidence="9">
    <location>
        <begin position="41"/>
        <end position="52"/>
    </location>
</feature>
<comment type="caution">
    <text evidence="10">The sequence shown here is derived from an EMBL/GenBank/DDBJ whole genome shotgun (WGS) entry which is preliminary data.</text>
</comment>
<evidence type="ECO:0000256" key="7">
    <source>
        <dbReference type="ARBA" id="ARBA00035133"/>
    </source>
</evidence>
<keyword evidence="5" id="KW-0496">Mitochondrion</keyword>
<evidence type="ECO:0000313" key="11">
    <source>
        <dbReference type="Proteomes" id="UP001162162"/>
    </source>
</evidence>
<keyword evidence="11" id="KW-1185">Reference proteome</keyword>
<keyword evidence="6" id="KW-0687">Ribonucleoprotein</keyword>
<dbReference type="PANTHER" id="PTHR13231">
    <property type="entry name" value="MITOCHONDRIAL RIBOSOMAL PROTEIN S31"/>
    <property type="match status" value="1"/>
</dbReference>
<name>A0AAV8YT48_9CUCU</name>
<evidence type="ECO:0000256" key="6">
    <source>
        <dbReference type="ARBA" id="ARBA00023274"/>
    </source>
</evidence>
<evidence type="ECO:0000256" key="9">
    <source>
        <dbReference type="SAM" id="MobiDB-lite"/>
    </source>
</evidence>
<dbReference type="InterPro" id="IPR026299">
    <property type="entry name" value="MRP-S31"/>
</dbReference>
<evidence type="ECO:0000256" key="5">
    <source>
        <dbReference type="ARBA" id="ARBA00023128"/>
    </source>
</evidence>
<accession>A0AAV8YT48</accession>
<evidence type="ECO:0000256" key="3">
    <source>
        <dbReference type="ARBA" id="ARBA00022946"/>
    </source>
</evidence>
<dbReference type="EMBL" id="JAPWTK010000051">
    <property type="protein sequence ID" value="KAJ8954044.1"/>
    <property type="molecule type" value="Genomic_DNA"/>
</dbReference>
<keyword evidence="3" id="KW-0809">Transit peptide</keyword>
<feature type="compositionally biased region" description="Basic and acidic residues" evidence="9">
    <location>
        <begin position="55"/>
        <end position="69"/>
    </location>
</feature>
<feature type="region of interest" description="Disordered" evidence="9">
    <location>
        <begin position="170"/>
        <end position="222"/>
    </location>
</feature>
<feature type="compositionally biased region" description="Basic and acidic residues" evidence="9">
    <location>
        <begin position="170"/>
        <end position="187"/>
    </location>
</feature>
<evidence type="ECO:0000256" key="1">
    <source>
        <dbReference type="ARBA" id="ARBA00004173"/>
    </source>
</evidence>
<keyword evidence="4" id="KW-0689">Ribosomal protein</keyword>
<protein>
    <recommendedName>
        <fullName evidence="7">Small ribosomal subunit protein mS31</fullName>
    </recommendedName>
    <alternativeName>
        <fullName evidence="8">28S ribosomal protein S31, mitochondrial</fullName>
    </alternativeName>
</protein>
<dbReference type="AlphaFoldDB" id="A0AAV8YT48"/>
<feature type="region of interest" description="Disordered" evidence="9">
    <location>
        <begin position="35"/>
        <end position="69"/>
    </location>
</feature>
<evidence type="ECO:0000256" key="2">
    <source>
        <dbReference type="ARBA" id="ARBA00011057"/>
    </source>
</evidence>
<dbReference type="Pfam" id="PF15433">
    <property type="entry name" value="MRP-S31"/>
    <property type="match status" value="1"/>
</dbReference>
<proteinExistence type="inferred from homology"/>
<dbReference type="GO" id="GO:0003735">
    <property type="term" value="F:structural constituent of ribosome"/>
    <property type="evidence" value="ECO:0007669"/>
    <property type="project" value="InterPro"/>
</dbReference>
<evidence type="ECO:0000256" key="4">
    <source>
        <dbReference type="ARBA" id="ARBA00022980"/>
    </source>
</evidence>
<dbReference type="GO" id="GO:0005763">
    <property type="term" value="C:mitochondrial small ribosomal subunit"/>
    <property type="evidence" value="ECO:0007669"/>
    <property type="project" value="InterPro"/>
</dbReference>
<gene>
    <name evidence="10" type="ORF">NQ318_004345</name>
</gene>